<name>A0A817SD10_9BILA</name>
<organism evidence="1 3">
    <name type="scientific">Rotaria socialis</name>
    <dbReference type="NCBI Taxonomy" id="392032"/>
    <lineage>
        <taxon>Eukaryota</taxon>
        <taxon>Metazoa</taxon>
        <taxon>Spiralia</taxon>
        <taxon>Gnathifera</taxon>
        <taxon>Rotifera</taxon>
        <taxon>Eurotatoria</taxon>
        <taxon>Bdelloidea</taxon>
        <taxon>Philodinida</taxon>
        <taxon>Philodinidae</taxon>
        <taxon>Rotaria</taxon>
    </lineage>
</organism>
<proteinExistence type="predicted"/>
<reference evidence="1" key="1">
    <citation type="submission" date="2021-02" db="EMBL/GenBank/DDBJ databases">
        <authorList>
            <person name="Nowell W R."/>
        </authorList>
    </citation>
    <scope>NUCLEOTIDE SEQUENCE</scope>
</reference>
<dbReference type="EMBL" id="CAJNXB010003153">
    <property type="protein sequence ID" value="CAF3299010.1"/>
    <property type="molecule type" value="Genomic_DNA"/>
</dbReference>
<dbReference type="EMBL" id="CAJNYD010004066">
    <property type="protein sequence ID" value="CAF3567718.1"/>
    <property type="molecule type" value="Genomic_DNA"/>
</dbReference>
<dbReference type="AlphaFoldDB" id="A0A817SD10"/>
<evidence type="ECO:0000313" key="1">
    <source>
        <dbReference type="EMBL" id="CAF3299010.1"/>
    </source>
</evidence>
<comment type="caution">
    <text evidence="1">The sequence shown here is derived from an EMBL/GenBank/DDBJ whole genome shotgun (WGS) entry which is preliminary data.</text>
</comment>
<evidence type="ECO:0000313" key="3">
    <source>
        <dbReference type="Proteomes" id="UP000663825"/>
    </source>
</evidence>
<gene>
    <name evidence="2" type="ORF">LUA448_LOCUS28789</name>
    <name evidence="1" type="ORF">TIS948_LOCUS18176</name>
</gene>
<protein>
    <submittedName>
        <fullName evidence="1">Uncharacterized protein</fullName>
    </submittedName>
</protein>
<accession>A0A817SD10</accession>
<dbReference type="Proteomes" id="UP000663833">
    <property type="component" value="Unassembled WGS sequence"/>
</dbReference>
<dbReference type="OrthoDB" id="10071951at2759"/>
<evidence type="ECO:0000313" key="2">
    <source>
        <dbReference type="EMBL" id="CAF3567718.1"/>
    </source>
</evidence>
<dbReference type="Proteomes" id="UP000663825">
    <property type="component" value="Unassembled WGS sequence"/>
</dbReference>
<sequence length="214" mass="24688">MIAFWTVAITFFLLNIIVIHGNRVRRHRRQTLNRPLESMSQKSLSSTPRILNNAEQYFAQEEDKNKLVSGKTVGRQFHPHQRHYGYGSIQAINSPFSGSGVGLYQYGYGEYGQLGQGSGQYAAYYNNRYPGSYGFYPGFNSVGYYGSNNHAPPGGNNYGYYMWNDGRKHNMNRFDIRFKDLKAQRLISECVKVKEWNFYVKIVDEINIAYPMVI</sequence>